<accession>A0ACB8U006</accession>
<organism evidence="1 2">
    <name type="scientific">Irpex rosettiformis</name>
    <dbReference type="NCBI Taxonomy" id="378272"/>
    <lineage>
        <taxon>Eukaryota</taxon>
        <taxon>Fungi</taxon>
        <taxon>Dikarya</taxon>
        <taxon>Basidiomycota</taxon>
        <taxon>Agaricomycotina</taxon>
        <taxon>Agaricomycetes</taxon>
        <taxon>Polyporales</taxon>
        <taxon>Irpicaceae</taxon>
        <taxon>Irpex</taxon>
    </lineage>
</organism>
<comment type="caution">
    <text evidence="1">The sequence shown here is derived from an EMBL/GenBank/DDBJ whole genome shotgun (WGS) entry which is preliminary data.</text>
</comment>
<reference evidence="1" key="1">
    <citation type="journal article" date="2021" name="Environ. Microbiol.">
        <title>Gene family expansions and transcriptome signatures uncover fungal adaptations to wood decay.</title>
        <authorList>
            <person name="Hage H."/>
            <person name="Miyauchi S."/>
            <person name="Viragh M."/>
            <person name="Drula E."/>
            <person name="Min B."/>
            <person name="Chaduli D."/>
            <person name="Navarro D."/>
            <person name="Favel A."/>
            <person name="Norest M."/>
            <person name="Lesage-Meessen L."/>
            <person name="Balint B."/>
            <person name="Merenyi Z."/>
            <person name="de Eugenio L."/>
            <person name="Morin E."/>
            <person name="Martinez A.T."/>
            <person name="Baldrian P."/>
            <person name="Stursova M."/>
            <person name="Martinez M.J."/>
            <person name="Novotny C."/>
            <person name="Magnuson J.K."/>
            <person name="Spatafora J.W."/>
            <person name="Maurice S."/>
            <person name="Pangilinan J."/>
            <person name="Andreopoulos W."/>
            <person name="LaButti K."/>
            <person name="Hundley H."/>
            <person name="Na H."/>
            <person name="Kuo A."/>
            <person name="Barry K."/>
            <person name="Lipzen A."/>
            <person name="Henrissat B."/>
            <person name="Riley R."/>
            <person name="Ahrendt S."/>
            <person name="Nagy L.G."/>
            <person name="Grigoriev I.V."/>
            <person name="Martin F."/>
            <person name="Rosso M.N."/>
        </authorList>
    </citation>
    <scope>NUCLEOTIDE SEQUENCE</scope>
    <source>
        <strain evidence="1">CBS 384.51</strain>
    </source>
</reference>
<sequence length="171" mass="18997">MMTLNSPPSSPTPSHSTSTRHIQLRLPDVASLIVKLRRHSQRAQDRAREYPIQSSSGEPQTHPTLSGDDQTSARKIPLVEERRFLCKGGVDVKKLLRTMRASLLEEAQSIGAHVLVDEQWTSSIHSPRRDGVYKVDIRYVAYATRSHIPDPQQPVALDQAQGVSGLMTVLA</sequence>
<protein>
    <submittedName>
        <fullName evidence="1">Uncharacterized protein</fullName>
    </submittedName>
</protein>
<gene>
    <name evidence="1" type="ORF">BDY19DRAFT_955217</name>
</gene>
<evidence type="ECO:0000313" key="1">
    <source>
        <dbReference type="EMBL" id="KAI0087340.1"/>
    </source>
</evidence>
<name>A0ACB8U006_9APHY</name>
<keyword evidence="2" id="KW-1185">Reference proteome</keyword>
<dbReference type="EMBL" id="MU274918">
    <property type="protein sequence ID" value="KAI0087340.1"/>
    <property type="molecule type" value="Genomic_DNA"/>
</dbReference>
<proteinExistence type="predicted"/>
<evidence type="ECO:0000313" key="2">
    <source>
        <dbReference type="Proteomes" id="UP001055072"/>
    </source>
</evidence>
<dbReference type="Proteomes" id="UP001055072">
    <property type="component" value="Unassembled WGS sequence"/>
</dbReference>